<gene>
    <name evidence="1" type="ORF">N335_00728</name>
</gene>
<dbReference type="EMBL" id="KK467370">
    <property type="protein sequence ID" value="KFQ82636.1"/>
    <property type="molecule type" value="Genomic_DNA"/>
</dbReference>
<reference evidence="1 2" key="1">
    <citation type="submission" date="2014-04" db="EMBL/GenBank/DDBJ databases">
        <title>Genome evolution of avian class.</title>
        <authorList>
            <person name="Zhang G."/>
            <person name="Li C."/>
        </authorList>
    </citation>
    <scope>NUCLEOTIDE SEQUENCE [LARGE SCALE GENOMIC DNA]</scope>
    <source>
        <strain evidence="1">BGI_N335</strain>
    </source>
</reference>
<feature type="non-terminal residue" evidence="1">
    <location>
        <position position="53"/>
    </location>
</feature>
<organism evidence="1 2">
    <name type="scientific">Phaethon lepturus</name>
    <name type="common">White-tailed tropicbird</name>
    <dbReference type="NCBI Taxonomy" id="97097"/>
    <lineage>
        <taxon>Eukaryota</taxon>
        <taxon>Metazoa</taxon>
        <taxon>Chordata</taxon>
        <taxon>Craniata</taxon>
        <taxon>Vertebrata</taxon>
        <taxon>Euteleostomi</taxon>
        <taxon>Archelosauria</taxon>
        <taxon>Archosauria</taxon>
        <taxon>Dinosauria</taxon>
        <taxon>Saurischia</taxon>
        <taxon>Theropoda</taxon>
        <taxon>Coelurosauria</taxon>
        <taxon>Aves</taxon>
        <taxon>Neognathae</taxon>
        <taxon>Neoaves</taxon>
        <taxon>Phaethontimorphae</taxon>
        <taxon>Phaethontiformes</taxon>
        <taxon>Phaethontidae</taxon>
        <taxon>Phaethon</taxon>
    </lineage>
</organism>
<dbReference type="AlphaFoldDB" id="A0A091TWM1"/>
<evidence type="ECO:0000313" key="2">
    <source>
        <dbReference type="Proteomes" id="UP000053638"/>
    </source>
</evidence>
<dbReference type="Proteomes" id="UP000053638">
    <property type="component" value="Unassembled WGS sequence"/>
</dbReference>
<sequence>QRGVPACTERIAQHLSSHSPRWPKIRKTTAVLFLSDTSRLERLGVILQLLSAG</sequence>
<protein>
    <submittedName>
        <fullName evidence="1">Uncharacterized protein</fullName>
    </submittedName>
</protein>
<accession>A0A091TWM1</accession>
<evidence type="ECO:0000313" key="1">
    <source>
        <dbReference type="EMBL" id="KFQ82636.1"/>
    </source>
</evidence>
<dbReference type="PhylomeDB" id="A0A091TWM1"/>
<proteinExistence type="predicted"/>
<name>A0A091TWM1_PHALP</name>
<feature type="non-terminal residue" evidence="1">
    <location>
        <position position="1"/>
    </location>
</feature>
<keyword evidence="2" id="KW-1185">Reference proteome</keyword>